<protein>
    <recommendedName>
        <fullName evidence="5">Transmembrane protein</fullName>
    </recommendedName>
</protein>
<keyword evidence="2" id="KW-0472">Membrane</keyword>
<evidence type="ECO:0008006" key="5">
    <source>
        <dbReference type="Google" id="ProtNLM"/>
    </source>
</evidence>
<sequence>MPFGQKQYEDLHRMGTGIRDMLRRLRKAEDDYIAFARCVVVLDVLLLLATLSALLLPSQVREVVLTESGWMSGWFVAPLSLLAIITWGIYCTPQGREKFRERDRYLKSLNQSLEPFMLYYDGSRHELLYRPVSRRKSPNSKTQTGGEREAAELSHVVGSSNDEGGGGGGSGASDSS</sequence>
<proteinExistence type="predicted"/>
<dbReference type="InParanoid" id="A0A0G4EDJ3"/>
<keyword evidence="2" id="KW-0812">Transmembrane</keyword>
<dbReference type="Proteomes" id="UP000041254">
    <property type="component" value="Unassembled WGS sequence"/>
</dbReference>
<evidence type="ECO:0000313" key="4">
    <source>
        <dbReference type="Proteomes" id="UP000041254"/>
    </source>
</evidence>
<name>A0A0G4EDJ3_VITBC</name>
<evidence type="ECO:0000256" key="2">
    <source>
        <dbReference type="SAM" id="Phobius"/>
    </source>
</evidence>
<reference evidence="3 4" key="1">
    <citation type="submission" date="2014-11" db="EMBL/GenBank/DDBJ databases">
        <authorList>
            <person name="Zhu J."/>
            <person name="Qi W."/>
            <person name="Song R."/>
        </authorList>
    </citation>
    <scope>NUCLEOTIDE SEQUENCE [LARGE SCALE GENOMIC DNA]</scope>
</reference>
<organism evidence="3 4">
    <name type="scientific">Vitrella brassicaformis (strain CCMP3155)</name>
    <dbReference type="NCBI Taxonomy" id="1169540"/>
    <lineage>
        <taxon>Eukaryota</taxon>
        <taxon>Sar</taxon>
        <taxon>Alveolata</taxon>
        <taxon>Colpodellida</taxon>
        <taxon>Vitrellaceae</taxon>
        <taxon>Vitrella</taxon>
    </lineage>
</organism>
<dbReference type="AlphaFoldDB" id="A0A0G4EDJ3"/>
<evidence type="ECO:0000256" key="1">
    <source>
        <dbReference type="SAM" id="MobiDB-lite"/>
    </source>
</evidence>
<gene>
    <name evidence="3" type="ORF">Vbra_11283</name>
</gene>
<feature type="compositionally biased region" description="Gly residues" evidence="1">
    <location>
        <begin position="163"/>
        <end position="176"/>
    </location>
</feature>
<keyword evidence="2" id="KW-1133">Transmembrane helix</keyword>
<dbReference type="VEuPathDB" id="CryptoDB:Vbra_11283"/>
<feature type="region of interest" description="Disordered" evidence="1">
    <location>
        <begin position="131"/>
        <end position="176"/>
    </location>
</feature>
<feature type="transmembrane region" description="Helical" evidence="2">
    <location>
        <begin position="32"/>
        <end position="56"/>
    </location>
</feature>
<evidence type="ECO:0000313" key="3">
    <source>
        <dbReference type="EMBL" id="CEL93575.1"/>
    </source>
</evidence>
<keyword evidence="4" id="KW-1185">Reference proteome</keyword>
<feature type="transmembrane region" description="Helical" evidence="2">
    <location>
        <begin position="68"/>
        <end position="90"/>
    </location>
</feature>
<accession>A0A0G4EDJ3</accession>
<dbReference type="EMBL" id="CDMY01000179">
    <property type="protein sequence ID" value="CEL93575.1"/>
    <property type="molecule type" value="Genomic_DNA"/>
</dbReference>